<evidence type="ECO:0000313" key="3">
    <source>
        <dbReference type="Proteomes" id="UP001526337"/>
    </source>
</evidence>
<evidence type="ECO:0000256" key="1">
    <source>
        <dbReference type="SAM" id="MobiDB-lite"/>
    </source>
</evidence>
<gene>
    <name evidence="2" type="ORF">NO263_00255</name>
</gene>
<name>A0ABT3K0V2_9PROT</name>
<keyword evidence="3" id="KW-1185">Reference proteome</keyword>
<sequence length="135" mass="15000">MIGHVFEVVNAWSGLIETALGLVGGWYGKVAQNRLAQRQEQLSAGQQALALVAQTREMIAEHIQRIDVLTRQLWARDDVIQEVYAQAIAARLLVHELDANAGRPPRQFEPLPSYPALPAEQTDPLPDQEGIKKEV</sequence>
<protein>
    <submittedName>
        <fullName evidence="2">Uncharacterized protein</fullName>
    </submittedName>
</protein>
<comment type="caution">
    <text evidence="2">The sequence shown here is derived from an EMBL/GenBank/DDBJ whole genome shotgun (WGS) entry which is preliminary data.</text>
</comment>
<dbReference type="RefSeq" id="WP_265175987.1">
    <property type="nucleotide sequence ID" value="NZ_JANGSQ010000039.1"/>
</dbReference>
<dbReference type="EMBL" id="JANGSQ010000039">
    <property type="protein sequence ID" value="MCW4589037.1"/>
    <property type="molecule type" value="Genomic_DNA"/>
</dbReference>
<feature type="region of interest" description="Disordered" evidence="1">
    <location>
        <begin position="104"/>
        <end position="135"/>
    </location>
</feature>
<evidence type="ECO:0000313" key="2">
    <source>
        <dbReference type="EMBL" id="MCW4589037.1"/>
    </source>
</evidence>
<proteinExistence type="predicted"/>
<reference evidence="2 3" key="1">
    <citation type="submission" date="2022-07" db="EMBL/GenBank/DDBJ databases">
        <title>Genome stability of Gluconacetobacter entanii AV429.</title>
        <authorList>
            <person name="Trcek J."/>
            <person name="Cepec E."/>
        </authorList>
    </citation>
    <scope>NUCLEOTIDE SEQUENCE [LARGE SCALE GENOMIC DNA]</scope>
    <source>
        <strain evidence="2 3">AV429_2022</strain>
    </source>
</reference>
<accession>A0ABT3K0V2</accession>
<organism evidence="2 3">
    <name type="scientific">Gluconacetobacter entanii</name>
    <dbReference type="NCBI Taxonomy" id="108528"/>
    <lineage>
        <taxon>Bacteria</taxon>
        <taxon>Pseudomonadati</taxon>
        <taxon>Pseudomonadota</taxon>
        <taxon>Alphaproteobacteria</taxon>
        <taxon>Acetobacterales</taxon>
        <taxon>Acetobacteraceae</taxon>
        <taxon>Gluconacetobacter</taxon>
    </lineage>
</organism>
<dbReference type="Proteomes" id="UP001526337">
    <property type="component" value="Unassembled WGS sequence"/>
</dbReference>